<evidence type="ECO:0000313" key="3">
    <source>
        <dbReference type="EMBL" id="KAF5664640.1"/>
    </source>
</evidence>
<dbReference type="GO" id="GO:0005737">
    <property type="term" value="C:cytoplasm"/>
    <property type="evidence" value="ECO:0007669"/>
    <property type="project" value="TreeGrafter"/>
</dbReference>
<dbReference type="InterPro" id="IPR036291">
    <property type="entry name" value="NAD(P)-bd_dom_sf"/>
</dbReference>
<dbReference type="InterPro" id="IPR051783">
    <property type="entry name" value="NAD(P)-dependent_oxidoreduct"/>
</dbReference>
<dbReference type="Proteomes" id="UP000572754">
    <property type="component" value="Unassembled WGS sequence"/>
</dbReference>
<dbReference type="PANTHER" id="PTHR48079:SF3">
    <property type="entry name" value="NAD-DEPENDENT EPIMERASE_DEHYDRATASE DOMAIN-CONTAINING PROTEIN"/>
    <property type="match status" value="1"/>
</dbReference>
<feature type="transmembrane region" description="Helical" evidence="1">
    <location>
        <begin position="67"/>
        <end position="96"/>
    </location>
</feature>
<keyword evidence="1" id="KW-0472">Membrane</keyword>
<keyword evidence="4" id="KW-1185">Reference proteome</keyword>
<dbReference type="InterPro" id="IPR001509">
    <property type="entry name" value="Epimerase_deHydtase"/>
</dbReference>
<dbReference type="PANTHER" id="PTHR48079">
    <property type="entry name" value="PROTEIN YEEZ"/>
    <property type="match status" value="1"/>
</dbReference>
<dbReference type="GO" id="GO:0004029">
    <property type="term" value="F:aldehyde dehydrogenase (NAD+) activity"/>
    <property type="evidence" value="ECO:0007669"/>
    <property type="project" value="TreeGrafter"/>
</dbReference>
<keyword evidence="1" id="KW-1133">Transmembrane helix</keyword>
<dbReference type="Pfam" id="PF01370">
    <property type="entry name" value="Epimerase"/>
    <property type="match status" value="1"/>
</dbReference>
<dbReference type="EMBL" id="JAAQPE010000408">
    <property type="protein sequence ID" value="KAF5664640.1"/>
    <property type="molecule type" value="Genomic_DNA"/>
</dbReference>
<feature type="transmembrane region" description="Helical" evidence="1">
    <location>
        <begin position="151"/>
        <end position="175"/>
    </location>
</feature>
<accession>A0A8H5WN10</accession>
<reference evidence="3 4" key="2">
    <citation type="submission" date="2020-05" db="EMBL/GenBank/DDBJ databases">
        <title>Identification and distribution of gene clusters putatively required for synthesis of sphingolipid metabolism inhibitors in phylogenetically diverse species of the filamentous fungus Fusarium.</title>
        <authorList>
            <person name="Kim H.-S."/>
            <person name="Busman M."/>
            <person name="Brown D.W."/>
            <person name="Divon H."/>
            <person name="Uhlig S."/>
            <person name="Proctor R.H."/>
        </authorList>
    </citation>
    <scope>NUCLEOTIDE SEQUENCE [LARGE SCALE GENOMIC DNA]</scope>
    <source>
        <strain evidence="3 4">NRRL 25331</strain>
    </source>
</reference>
<dbReference type="Gene3D" id="3.40.50.720">
    <property type="entry name" value="NAD(P)-binding Rossmann-like Domain"/>
    <property type="match status" value="1"/>
</dbReference>
<dbReference type="SUPFAM" id="SSF51735">
    <property type="entry name" value="NAD(P)-binding Rossmann-fold domains"/>
    <property type="match status" value="1"/>
</dbReference>
<comment type="caution">
    <text evidence="3">The sequence shown here is derived from an EMBL/GenBank/DDBJ whole genome shotgun (WGS) entry which is preliminary data.</text>
</comment>
<evidence type="ECO:0000259" key="2">
    <source>
        <dbReference type="Pfam" id="PF01370"/>
    </source>
</evidence>
<gene>
    <name evidence="3" type="ORF">FCIRC_10794</name>
</gene>
<reference evidence="4" key="1">
    <citation type="journal article" date="2020" name="BMC Genomics">
        <title>Correction to: Identification and distribution of gene clusters required for synthesis of sphingolipid metabolism inhibitors in diverse species of the filamentous fungus Fusarium.</title>
        <authorList>
            <person name="Kim H.S."/>
            <person name="Lohmar J.M."/>
            <person name="Busman M."/>
            <person name="Brown D.W."/>
            <person name="Naumann T.A."/>
            <person name="Divon H.H."/>
            <person name="Lysoe E."/>
            <person name="Uhlig S."/>
            <person name="Proctor R.H."/>
        </authorList>
    </citation>
    <scope>NUCLEOTIDE SEQUENCE [LARGE SCALE GENOMIC DNA]</scope>
    <source>
        <strain evidence="4">NRRL 25331</strain>
    </source>
</reference>
<evidence type="ECO:0000313" key="4">
    <source>
        <dbReference type="Proteomes" id="UP000572754"/>
    </source>
</evidence>
<feature type="domain" description="NAD-dependent epimerase/dehydratase" evidence="2">
    <location>
        <begin position="231"/>
        <end position="469"/>
    </location>
</feature>
<protein>
    <submittedName>
        <fullName evidence="3">NAD dependent epimerase dehydratase</fullName>
    </submittedName>
</protein>
<organism evidence="3 4">
    <name type="scientific">Fusarium circinatum</name>
    <name type="common">Pitch canker fungus</name>
    <name type="synonym">Gibberella circinata</name>
    <dbReference type="NCBI Taxonomy" id="48490"/>
    <lineage>
        <taxon>Eukaryota</taxon>
        <taxon>Fungi</taxon>
        <taxon>Dikarya</taxon>
        <taxon>Ascomycota</taxon>
        <taxon>Pezizomycotina</taxon>
        <taxon>Sordariomycetes</taxon>
        <taxon>Hypocreomycetidae</taxon>
        <taxon>Hypocreales</taxon>
        <taxon>Nectriaceae</taxon>
        <taxon>Fusarium</taxon>
        <taxon>Fusarium fujikuroi species complex</taxon>
    </lineage>
</organism>
<dbReference type="AlphaFoldDB" id="A0A8H5WN10"/>
<feature type="transmembrane region" description="Helical" evidence="1">
    <location>
        <begin position="108"/>
        <end position="130"/>
    </location>
</feature>
<sequence>MAPKKSLARGNTRPHEAEELDYLKDPVDLETNDKRHVRFESQLQVPKPGQIEYTRLPKRGRNIIARVYWALPGLIRFAIIIFPMVAIFTIILRYIFSGRDVLGLSATSLTLVCANIGVVLLIGLVLDSLVELRRGIRLPLAQNEAIELTSLAFMWCFFVLWATAGVVLWLTFAAFEGNIAERYLLAQEFDIKISQRDALRLHHQAVHYCPRSTYVTELRSQKSAGMNTKTVLVTGANGYIGRAVACAFVRAGWVTYGLVRSSKSIASLAAEEILPVVGAIDDIASHSTISDALPPTLKVIVSTTENTLDYAPHFNNIVTLLRTLSISSLAKGVQPRVIFTAGSKDYGVGPHFADDPNLTPHDEHSPLHPPPFAIPRVQNTPKLFQNSDAFAAVLVRPTNVYGRASSYYSACFRVGSRAASNKDSNQQLLIAPTQPNWICHALHIDDCAEAYVAIASAPRETVEGEVFNISSQNFESAEKILDAIVKEYGLAGGIRYVDLKDLKSDEDSSLAMVVGFPQWTCSQKLRRVTGWTDRRLPFSDAIHVYRLAYEAAAHVGNENVERIGKAIEQIGTRAQVEEAEEKNTEEERAGE</sequence>
<evidence type="ECO:0000256" key="1">
    <source>
        <dbReference type="SAM" id="Phobius"/>
    </source>
</evidence>
<keyword evidence="1" id="KW-0812">Transmembrane</keyword>
<proteinExistence type="predicted"/>
<name>A0A8H5WN10_FUSCI</name>